<evidence type="ECO:0000313" key="2">
    <source>
        <dbReference type="EMBL" id="AZT91999.1"/>
    </source>
</evidence>
<feature type="transmembrane region" description="Helical" evidence="1">
    <location>
        <begin position="32"/>
        <end position="51"/>
    </location>
</feature>
<dbReference type="AlphaFoldDB" id="A0A3Q9NP94"/>
<reference evidence="2 3" key="1">
    <citation type="submission" date="2017-12" db="EMBL/GenBank/DDBJ databases">
        <authorList>
            <person name="Levesque S."/>
        </authorList>
    </citation>
    <scope>NUCLEOTIDE SEQUENCE [LARGE SCALE GENOMIC DNA]</scope>
    <source>
        <strain evidence="2 3">SMQ-1417</strain>
    </source>
</reference>
<keyword evidence="1" id="KW-1133">Transmembrane helix</keyword>
<gene>
    <name evidence="2" type="ORF">CXR23_01600</name>
</gene>
<dbReference type="EMBL" id="CP025330">
    <property type="protein sequence ID" value="AZT91999.1"/>
    <property type="molecule type" value="Genomic_DNA"/>
</dbReference>
<evidence type="ECO:0000256" key="1">
    <source>
        <dbReference type="SAM" id="Phobius"/>
    </source>
</evidence>
<sequence>MDKAIKAAAWVFVIIGGVINVVFLFAPDTERYPMWALAPVLIGVVLLLVYVSRRKRIQE</sequence>
<proteinExistence type="predicted"/>
<keyword evidence="1" id="KW-0472">Membrane</keyword>
<dbReference type="RefSeq" id="WP_127362624.1">
    <property type="nucleotide sequence ID" value="NZ_CP025330.1"/>
</dbReference>
<organism evidence="2 3">
    <name type="scientific">Brevibacterium aurantiacum</name>
    <dbReference type="NCBI Taxonomy" id="273384"/>
    <lineage>
        <taxon>Bacteria</taxon>
        <taxon>Bacillati</taxon>
        <taxon>Actinomycetota</taxon>
        <taxon>Actinomycetes</taxon>
        <taxon>Micrococcales</taxon>
        <taxon>Brevibacteriaceae</taxon>
        <taxon>Brevibacterium</taxon>
    </lineage>
</organism>
<name>A0A3Q9NP94_BREAU</name>
<dbReference type="Proteomes" id="UP000283000">
    <property type="component" value="Chromosome"/>
</dbReference>
<evidence type="ECO:0000313" key="3">
    <source>
        <dbReference type="Proteomes" id="UP000283000"/>
    </source>
</evidence>
<feature type="transmembrane region" description="Helical" evidence="1">
    <location>
        <begin position="7"/>
        <end position="26"/>
    </location>
</feature>
<keyword evidence="1" id="KW-0812">Transmembrane</keyword>
<protein>
    <submittedName>
        <fullName evidence="2">Uncharacterized protein</fullName>
    </submittedName>
</protein>
<accession>A0A3Q9NP94</accession>
<reference evidence="2 3" key="2">
    <citation type="submission" date="2019-01" db="EMBL/GenBank/DDBJ databases">
        <title>Comparative genomic analysis of Brevibacterium aurantiacum sheds light on its evolution and its adaptation to smear-ripened cheeses.</title>
        <authorList>
            <person name="Moineau S."/>
        </authorList>
    </citation>
    <scope>NUCLEOTIDE SEQUENCE [LARGE SCALE GENOMIC DNA]</scope>
    <source>
        <strain evidence="2 3">SMQ-1417</strain>
    </source>
</reference>